<dbReference type="AlphaFoldDB" id="A0AAV6TPX0"/>
<feature type="chain" id="PRO_5043697774" description="DUF4773 domain-containing protein" evidence="1">
    <location>
        <begin position="22"/>
        <end position="153"/>
    </location>
</feature>
<keyword evidence="1" id="KW-0732">Signal</keyword>
<evidence type="ECO:0000313" key="3">
    <source>
        <dbReference type="EMBL" id="KAG8173688.1"/>
    </source>
</evidence>
<comment type="caution">
    <text evidence="3">The sequence shown here is derived from an EMBL/GenBank/DDBJ whole genome shotgun (WGS) entry which is preliminary data.</text>
</comment>
<reference evidence="3 4" key="1">
    <citation type="journal article" date="2022" name="Nat. Ecol. Evol.">
        <title>A masculinizing supergene underlies an exaggerated male reproductive morph in a spider.</title>
        <authorList>
            <person name="Hendrickx F."/>
            <person name="De Corte Z."/>
            <person name="Sonet G."/>
            <person name="Van Belleghem S.M."/>
            <person name="Kostlbacher S."/>
            <person name="Vangestel C."/>
        </authorList>
    </citation>
    <scope>NUCLEOTIDE SEQUENCE [LARGE SCALE GENOMIC DNA]</scope>
    <source>
        <strain evidence="3">W744_W776</strain>
    </source>
</reference>
<dbReference type="Pfam" id="PF15998">
    <property type="entry name" value="DUF4773"/>
    <property type="match status" value="1"/>
</dbReference>
<evidence type="ECO:0000256" key="1">
    <source>
        <dbReference type="SAM" id="SignalP"/>
    </source>
</evidence>
<protein>
    <recommendedName>
        <fullName evidence="2">DUF4773 domain-containing protein</fullName>
    </recommendedName>
</protein>
<evidence type="ECO:0000259" key="2">
    <source>
        <dbReference type="Pfam" id="PF15998"/>
    </source>
</evidence>
<gene>
    <name evidence="3" type="ORF">JTE90_024526</name>
</gene>
<dbReference type="PANTHER" id="PTHR36299:SF2">
    <property type="entry name" value="DUF4773 DOMAIN-CONTAINING PROTEIN"/>
    <property type="match status" value="1"/>
</dbReference>
<feature type="domain" description="DUF4773" evidence="2">
    <location>
        <begin position="38"/>
        <end position="152"/>
    </location>
</feature>
<feature type="signal peptide" evidence="1">
    <location>
        <begin position="1"/>
        <end position="21"/>
    </location>
</feature>
<evidence type="ECO:0000313" key="4">
    <source>
        <dbReference type="Proteomes" id="UP000827092"/>
    </source>
</evidence>
<dbReference type="EMBL" id="JAFNEN010001542">
    <property type="protein sequence ID" value="KAG8173688.1"/>
    <property type="molecule type" value="Genomic_DNA"/>
</dbReference>
<name>A0AAV6TPX0_9ARAC</name>
<dbReference type="Proteomes" id="UP000827092">
    <property type="component" value="Unassembled WGS sequence"/>
</dbReference>
<dbReference type="PANTHER" id="PTHR36299">
    <property type="entry name" value="AGAP008005-PA"/>
    <property type="match status" value="1"/>
</dbReference>
<proteinExistence type="predicted"/>
<organism evidence="3 4">
    <name type="scientific">Oedothorax gibbosus</name>
    <dbReference type="NCBI Taxonomy" id="931172"/>
    <lineage>
        <taxon>Eukaryota</taxon>
        <taxon>Metazoa</taxon>
        <taxon>Ecdysozoa</taxon>
        <taxon>Arthropoda</taxon>
        <taxon>Chelicerata</taxon>
        <taxon>Arachnida</taxon>
        <taxon>Araneae</taxon>
        <taxon>Araneomorphae</taxon>
        <taxon>Entelegynae</taxon>
        <taxon>Araneoidea</taxon>
        <taxon>Linyphiidae</taxon>
        <taxon>Erigoninae</taxon>
        <taxon>Oedothorax</taxon>
    </lineage>
</organism>
<sequence length="153" mass="16968">MLVMKYLVFTIVILVFKTATAAEINPGSAVGLDGEPFNCECEGLSCKCCVMISVTDEMMTKACITFTYHGERTELQTTITINEEVVFDEPIISANHPPPICVSYPGLNVAADLCFDFYDIQVFPDSIHVCLRVTPRVLFQPVTQIEIGCYTLQ</sequence>
<keyword evidence="4" id="KW-1185">Reference proteome</keyword>
<dbReference type="InterPro" id="IPR031941">
    <property type="entry name" value="DUF4773"/>
</dbReference>
<accession>A0AAV6TPX0</accession>